<keyword evidence="2" id="KW-1133">Transmembrane helix</keyword>
<dbReference type="GO" id="GO:0015031">
    <property type="term" value="P:protein transport"/>
    <property type="evidence" value="ECO:0007669"/>
    <property type="project" value="InterPro"/>
</dbReference>
<feature type="domain" description="Translocon Sec61/SecY plug" evidence="3">
    <location>
        <begin position="40"/>
        <end position="74"/>
    </location>
</feature>
<keyword evidence="2" id="KW-0472">Membrane</keyword>
<dbReference type="VEuPathDB" id="FungiDB:BCV72DRAFT_250311"/>
<dbReference type="SUPFAM" id="SSF103491">
    <property type="entry name" value="Preprotein translocase SecY subunit"/>
    <property type="match status" value="1"/>
</dbReference>
<feature type="transmembrane region" description="Helical" evidence="2">
    <location>
        <begin position="32"/>
        <end position="53"/>
    </location>
</feature>
<reference evidence="4 5" key="1">
    <citation type="journal article" date="2016" name="Proc. Natl. Acad. Sci. U.S.A.">
        <title>Lipid metabolic changes in an early divergent fungus govern the establishment of a mutualistic symbiosis with endobacteria.</title>
        <authorList>
            <person name="Lastovetsky O.A."/>
            <person name="Gaspar M.L."/>
            <person name="Mondo S.J."/>
            <person name="LaButti K.M."/>
            <person name="Sandor L."/>
            <person name="Grigoriev I.V."/>
            <person name="Henry S.A."/>
            <person name="Pawlowska T.E."/>
        </authorList>
    </citation>
    <scope>NUCLEOTIDE SEQUENCE [LARGE SCALE GENOMIC DNA]</scope>
    <source>
        <strain evidence="4 5">ATCC 11559</strain>
    </source>
</reference>
<evidence type="ECO:0000256" key="1">
    <source>
        <dbReference type="RuleBase" id="RU004349"/>
    </source>
</evidence>
<feature type="transmembrane region" description="Helical" evidence="2">
    <location>
        <begin position="79"/>
        <end position="99"/>
    </location>
</feature>
<accession>A0A0A1NS85</accession>
<dbReference type="EMBL" id="KV921430">
    <property type="protein sequence ID" value="ORE15289.1"/>
    <property type="molecule type" value="Genomic_DNA"/>
</dbReference>
<dbReference type="Proteomes" id="UP000242381">
    <property type="component" value="Unassembled WGS sequence"/>
</dbReference>
<feature type="transmembrane region" description="Helical" evidence="2">
    <location>
        <begin position="412"/>
        <end position="430"/>
    </location>
</feature>
<dbReference type="Gene3D" id="1.10.3370.10">
    <property type="entry name" value="SecY subunit domain"/>
    <property type="match status" value="1"/>
</dbReference>
<feature type="transmembrane region" description="Helical" evidence="2">
    <location>
        <begin position="119"/>
        <end position="138"/>
    </location>
</feature>
<dbReference type="NCBIfam" id="TIGR00967">
    <property type="entry name" value="3a0501s007"/>
    <property type="match status" value="1"/>
</dbReference>
<dbReference type="PIRSF" id="PIRSF004557">
    <property type="entry name" value="SecY"/>
    <property type="match status" value="1"/>
</dbReference>
<evidence type="ECO:0000313" key="4">
    <source>
        <dbReference type="EMBL" id="ORE15289.1"/>
    </source>
</evidence>
<dbReference type="Pfam" id="PF00344">
    <property type="entry name" value="SecY"/>
    <property type="match status" value="1"/>
</dbReference>
<organism evidence="4 5">
    <name type="scientific">Rhizopus microsporus</name>
    <dbReference type="NCBI Taxonomy" id="58291"/>
    <lineage>
        <taxon>Eukaryota</taxon>
        <taxon>Fungi</taxon>
        <taxon>Fungi incertae sedis</taxon>
        <taxon>Mucoromycota</taxon>
        <taxon>Mucoromycotina</taxon>
        <taxon>Mucoromycetes</taxon>
        <taxon>Mucorales</taxon>
        <taxon>Mucorineae</taxon>
        <taxon>Rhizopodaceae</taxon>
        <taxon>Rhizopus</taxon>
    </lineage>
</organism>
<dbReference type="InterPro" id="IPR002208">
    <property type="entry name" value="SecY/SEC61-alpha"/>
</dbReference>
<feature type="transmembrane region" description="Helical" evidence="2">
    <location>
        <begin position="173"/>
        <end position="194"/>
    </location>
</feature>
<protein>
    <submittedName>
        <fullName evidence="4">SecY subunit of pre protein translocase</fullName>
    </submittedName>
</protein>
<feature type="transmembrane region" description="Helical" evidence="2">
    <location>
        <begin position="436"/>
        <end position="457"/>
    </location>
</feature>
<comment type="similarity">
    <text evidence="1">Belongs to the SecY/SEC61-alpha family.</text>
</comment>
<dbReference type="GO" id="GO:0016020">
    <property type="term" value="C:membrane"/>
    <property type="evidence" value="ECO:0007669"/>
    <property type="project" value="InterPro"/>
</dbReference>
<evidence type="ECO:0000259" key="3">
    <source>
        <dbReference type="Pfam" id="PF10559"/>
    </source>
</evidence>
<feature type="transmembrane region" description="Helical" evidence="2">
    <location>
        <begin position="354"/>
        <end position="374"/>
    </location>
</feature>
<proteinExistence type="inferred from homology"/>
<feature type="transmembrane region" description="Helical" evidence="2">
    <location>
        <begin position="243"/>
        <end position="264"/>
    </location>
</feature>
<evidence type="ECO:0000313" key="5">
    <source>
        <dbReference type="Proteomes" id="UP000242381"/>
    </source>
</evidence>
<feature type="transmembrane region" description="Helical" evidence="2">
    <location>
        <begin position="144"/>
        <end position="166"/>
    </location>
</feature>
<dbReference type="AlphaFoldDB" id="A0A0A1NS85"/>
<keyword evidence="2" id="KW-0812">Transmembrane</keyword>
<dbReference type="InterPro" id="IPR023201">
    <property type="entry name" value="SecY_dom_sf"/>
</dbReference>
<dbReference type="InterPro" id="IPR019561">
    <property type="entry name" value="Translocon_Sec61/SecY_plug_dom"/>
</dbReference>
<sequence length="478" mass="52465">MGFRVLSLFKPFMALLPDIAPPDRKVPFYERIVYTGVALLAYMVMSQLPLYGIKSSDSSDPLYWLRTVLASNRGTLTELGVLPILTSGMIMQFLAAANFFRVDFSLRQDRALFSGAQKLFAILIAASQAVLLVLAGHYGNPSDIGTVGSALLVLQLVSSSVVILLLDELLQKGYGLGSGINIFITASVSQSVFWKLLSFSSIETYRGSEYEGAIVSVFHLVGSRSSKIRALKDAFYRPDLPNAMNAIATIAMFAFTTYLLGFRVELSVKSNRMRSQRASYPIRLFYTSAMPVILQSALYANVLLVSYLLYTYFENNFLVYVLGVWGTFDDSGLLAPVGGIAYYLSAPHGLIDAVFHPIHTLIYATLTVITCAYLSKLWTDISGCSSRDVAKKLKDQQVTIAGYRDISMYKELNRVILPAASVGGATLAFMSTTADILGCIGTGSGILISVLVIFEFFEMFAREQMEGNLSMDNMMSVQ</sequence>
<evidence type="ECO:0000256" key="2">
    <source>
        <dbReference type="SAM" id="Phobius"/>
    </source>
</evidence>
<dbReference type="Pfam" id="PF10559">
    <property type="entry name" value="Plug_translocon"/>
    <property type="match status" value="1"/>
</dbReference>
<feature type="transmembrane region" description="Helical" evidence="2">
    <location>
        <begin position="284"/>
        <end position="310"/>
    </location>
</feature>
<name>A0A0A1NS85_RHIZD</name>
<dbReference type="OMA" id="XLFVAGL"/>
<gene>
    <name evidence="4" type="ORF">BCV71DRAFT_203502</name>
</gene>
<dbReference type="NCBIfam" id="NF006341">
    <property type="entry name" value="PRK08568.1-5"/>
    <property type="match status" value="1"/>
</dbReference>
<dbReference type="PANTHER" id="PTHR10906">
    <property type="entry name" value="SECY/SEC61-ALPHA FAMILY MEMBER"/>
    <property type="match status" value="1"/>
</dbReference>